<dbReference type="SUPFAM" id="SSF50486">
    <property type="entry name" value="FMT C-terminal domain-like"/>
    <property type="match status" value="1"/>
</dbReference>
<accession>A0ABY1NKR0</accession>
<feature type="domain" description="Formyl transferase C-terminal" evidence="7">
    <location>
        <begin position="206"/>
        <end position="302"/>
    </location>
</feature>
<dbReference type="SUPFAM" id="SSF53328">
    <property type="entry name" value="Formyltransferase"/>
    <property type="match status" value="1"/>
</dbReference>
<protein>
    <recommendedName>
        <fullName evidence="2 5">Methionyl-tRNA formyltransferase</fullName>
        <ecNumber evidence="2 5">2.1.2.9</ecNumber>
    </recommendedName>
</protein>
<evidence type="ECO:0000256" key="2">
    <source>
        <dbReference type="ARBA" id="ARBA00012261"/>
    </source>
</evidence>
<keyword evidence="9" id="KW-1185">Reference proteome</keyword>
<dbReference type="Pfam" id="PF00551">
    <property type="entry name" value="Formyl_trans_N"/>
    <property type="match status" value="1"/>
</dbReference>
<comment type="similarity">
    <text evidence="1 5">Belongs to the Fmt family.</text>
</comment>
<dbReference type="InterPro" id="IPR002376">
    <property type="entry name" value="Formyl_transf_N"/>
</dbReference>
<dbReference type="InterPro" id="IPR041711">
    <property type="entry name" value="Met-tRNA-FMT_N"/>
</dbReference>
<dbReference type="Proteomes" id="UP001157911">
    <property type="component" value="Unassembled WGS sequence"/>
</dbReference>
<gene>
    <name evidence="5" type="primary">fmt</name>
    <name evidence="8" type="ORF">SAMN06265339_0912</name>
</gene>
<feature type="domain" description="Formyl transferase N-terminal" evidence="6">
    <location>
        <begin position="4"/>
        <end position="183"/>
    </location>
</feature>
<dbReference type="InterPro" id="IPR011034">
    <property type="entry name" value="Formyl_transferase-like_C_sf"/>
</dbReference>
<dbReference type="EC" id="2.1.2.9" evidence="2 5"/>
<evidence type="ECO:0000256" key="1">
    <source>
        <dbReference type="ARBA" id="ARBA00010699"/>
    </source>
</evidence>
<dbReference type="InterPro" id="IPR036477">
    <property type="entry name" value="Formyl_transf_N_sf"/>
</dbReference>
<dbReference type="Pfam" id="PF02911">
    <property type="entry name" value="Formyl_trans_C"/>
    <property type="match status" value="1"/>
</dbReference>
<dbReference type="CDD" id="cd08704">
    <property type="entry name" value="Met_tRNA_FMT_C"/>
    <property type="match status" value="1"/>
</dbReference>
<dbReference type="Gene3D" id="3.40.50.12230">
    <property type="match status" value="1"/>
</dbReference>
<keyword evidence="4 5" id="KW-0648">Protein biosynthesis</keyword>
<keyword evidence="3 5" id="KW-0808">Transferase</keyword>
<sequence>MKEKMVFMGTPDFAVPSLKALIDKGFNVSLVVTQPDKPAGRGKKLTPPPVKVVAEKNGIPVVQPEKIKNNEEFKKLLEDISPDLIVVVAYGKILPSWLLNLPRYGCINLHASLLPEYRGASPIQSALLDGKEKTGVTVMKISEELDAGDILSQRVVPIEKNDNAETLHDKLAKVGAELLVETIPLYIKGEIKPTAQEHSKATYCTRITKEMGKIDWNEPAEKIFNKVRAFTPWPSAYTTFNGKRLKIIQAEPVDCSFSASPGTVVKADKELIVSTGKGCLKILRLKPEGRKEISAEEFLRGYPIKTGDKLK</sequence>
<evidence type="ECO:0000259" key="7">
    <source>
        <dbReference type="Pfam" id="PF02911"/>
    </source>
</evidence>
<name>A0ABY1NKR0_9BACT</name>
<dbReference type="InterPro" id="IPR005793">
    <property type="entry name" value="Formyl_trans_C"/>
</dbReference>
<evidence type="ECO:0000259" key="6">
    <source>
        <dbReference type="Pfam" id="PF00551"/>
    </source>
</evidence>
<reference evidence="8 9" key="1">
    <citation type="submission" date="2017-05" db="EMBL/GenBank/DDBJ databases">
        <authorList>
            <person name="Varghese N."/>
            <person name="Submissions S."/>
        </authorList>
    </citation>
    <scope>NUCLEOTIDE SEQUENCE [LARGE SCALE GENOMIC DNA]</scope>
    <source>
        <strain evidence="8 9">DSM 15522</strain>
    </source>
</reference>
<dbReference type="NCBIfam" id="TIGR00460">
    <property type="entry name" value="fmt"/>
    <property type="match status" value="1"/>
</dbReference>
<evidence type="ECO:0000256" key="5">
    <source>
        <dbReference type="HAMAP-Rule" id="MF_00182"/>
    </source>
</evidence>
<evidence type="ECO:0000313" key="8">
    <source>
        <dbReference type="EMBL" id="SMP11333.1"/>
    </source>
</evidence>
<evidence type="ECO:0000256" key="4">
    <source>
        <dbReference type="ARBA" id="ARBA00022917"/>
    </source>
</evidence>
<comment type="function">
    <text evidence="5">Attaches a formyl group to the free amino group of methionyl-tRNA(fMet). The formyl group appears to play a dual role in the initiator identity of N-formylmethionyl-tRNA by promoting its recognition by IF2 and preventing the misappropriation of this tRNA by the elongation apparatus.</text>
</comment>
<dbReference type="HAMAP" id="MF_00182">
    <property type="entry name" value="Formyl_trans"/>
    <property type="match status" value="1"/>
</dbReference>
<dbReference type="EMBL" id="FXUB01000002">
    <property type="protein sequence ID" value="SMP11333.1"/>
    <property type="molecule type" value="Genomic_DNA"/>
</dbReference>
<dbReference type="PANTHER" id="PTHR11138">
    <property type="entry name" value="METHIONYL-TRNA FORMYLTRANSFERASE"/>
    <property type="match status" value="1"/>
</dbReference>
<dbReference type="CDD" id="cd08646">
    <property type="entry name" value="FMT_core_Met-tRNA-FMT_N"/>
    <property type="match status" value="1"/>
</dbReference>
<evidence type="ECO:0000256" key="3">
    <source>
        <dbReference type="ARBA" id="ARBA00022679"/>
    </source>
</evidence>
<comment type="catalytic activity">
    <reaction evidence="5">
        <text>L-methionyl-tRNA(fMet) + (6R)-10-formyltetrahydrofolate = N-formyl-L-methionyl-tRNA(fMet) + (6S)-5,6,7,8-tetrahydrofolate + H(+)</text>
        <dbReference type="Rhea" id="RHEA:24380"/>
        <dbReference type="Rhea" id="RHEA-COMP:9952"/>
        <dbReference type="Rhea" id="RHEA-COMP:9953"/>
        <dbReference type="ChEBI" id="CHEBI:15378"/>
        <dbReference type="ChEBI" id="CHEBI:57453"/>
        <dbReference type="ChEBI" id="CHEBI:78530"/>
        <dbReference type="ChEBI" id="CHEBI:78844"/>
        <dbReference type="ChEBI" id="CHEBI:195366"/>
        <dbReference type="EC" id="2.1.2.9"/>
    </reaction>
</comment>
<dbReference type="PANTHER" id="PTHR11138:SF5">
    <property type="entry name" value="METHIONYL-TRNA FORMYLTRANSFERASE, MITOCHONDRIAL"/>
    <property type="match status" value="1"/>
</dbReference>
<dbReference type="InterPro" id="IPR005794">
    <property type="entry name" value="Fmt"/>
</dbReference>
<proteinExistence type="inferred from homology"/>
<dbReference type="InterPro" id="IPR044135">
    <property type="entry name" value="Met-tRNA-FMT_C"/>
</dbReference>
<feature type="binding site" evidence="5">
    <location>
        <begin position="112"/>
        <end position="115"/>
    </location>
    <ligand>
        <name>(6S)-5,6,7,8-tetrahydrofolate</name>
        <dbReference type="ChEBI" id="CHEBI:57453"/>
    </ligand>
</feature>
<organism evidence="8 9">
    <name type="scientific">Desulfurobacterium pacificum</name>
    <dbReference type="NCBI Taxonomy" id="240166"/>
    <lineage>
        <taxon>Bacteria</taxon>
        <taxon>Pseudomonadati</taxon>
        <taxon>Aquificota</taxon>
        <taxon>Aquificia</taxon>
        <taxon>Desulfurobacteriales</taxon>
        <taxon>Desulfurobacteriaceae</taxon>
        <taxon>Desulfurobacterium</taxon>
    </lineage>
</organism>
<evidence type="ECO:0000313" key="9">
    <source>
        <dbReference type="Proteomes" id="UP001157911"/>
    </source>
</evidence>
<comment type="caution">
    <text evidence="8">The sequence shown here is derived from an EMBL/GenBank/DDBJ whole genome shotgun (WGS) entry which is preliminary data.</text>
</comment>